<dbReference type="InterPro" id="IPR013249">
    <property type="entry name" value="RNA_pol_sigma70_r4_t2"/>
</dbReference>
<dbReference type="AlphaFoldDB" id="A0A917N4X3"/>
<evidence type="ECO:0000256" key="3">
    <source>
        <dbReference type="ARBA" id="ARBA00023082"/>
    </source>
</evidence>
<evidence type="ECO:0000259" key="6">
    <source>
        <dbReference type="Pfam" id="PF04542"/>
    </source>
</evidence>
<keyword evidence="3" id="KW-0731">Sigma factor</keyword>
<reference evidence="8" key="2">
    <citation type="submission" date="2020-09" db="EMBL/GenBank/DDBJ databases">
        <authorList>
            <person name="Sun Q."/>
            <person name="Sedlacek I."/>
        </authorList>
    </citation>
    <scope>NUCLEOTIDE SEQUENCE</scope>
    <source>
        <strain evidence="8">CCM 8433</strain>
    </source>
</reference>
<keyword evidence="4" id="KW-0238">DNA-binding</keyword>
<dbReference type="GO" id="GO:0000428">
    <property type="term" value="C:DNA-directed RNA polymerase complex"/>
    <property type="evidence" value="ECO:0007669"/>
    <property type="project" value="UniProtKB-KW"/>
</dbReference>
<dbReference type="Gene3D" id="1.10.10.10">
    <property type="entry name" value="Winged helix-like DNA-binding domain superfamily/Winged helix DNA-binding domain"/>
    <property type="match status" value="1"/>
</dbReference>
<dbReference type="InterPro" id="IPR013325">
    <property type="entry name" value="RNA_pol_sigma_r2"/>
</dbReference>
<dbReference type="Pfam" id="PF08281">
    <property type="entry name" value="Sigma70_r4_2"/>
    <property type="match status" value="1"/>
</dbReference>
<dbReference type="EMBL" id="BMDT01000006">
    <property type="protein sequence ID" value="GGI65826.1"/>
    <property type="molecule type" value="Genomic_DNA"/>
</dbReference>
<proteinExistence type="inferred from homology"/>
<accession>A0A917N4X3</accession>
<keyword evidence="8" id="KW-0240">DNA-directed RNA polymerase</keyword>
<dbReference type="SUPFAM" id="SSF88659">
    <property type="entry name" value="Sigma3 and sigma4 domains of RNA polymerase sigma factors"/>
    <property type="match status" value="1"/>
</dbReference>
<comment type="caution">
    <text evidence="8">The sequence shown here is derived from an EMBL/GenBank/DDBJ whole genome shotgun (WGS) entry which is preliminary data.</text>
</comment>
<reference evidence="8" key="1">
    <citation type="journal article" date="2014" name="Int. J. Syst. Evol. Microbiol.">
        <title>Complete genome sequence of Corynebacterium casei LMG S-19264T (=DSM 44701T), isolated from a smear-ripened cheese.</title>
        <authorList>
            <consortium name="US DOE Joint Genome Institute (JGI-PGF)"/>
            <person name="Walter F."/>
            <person name="Albersmeier A."/>
            <person name="Kalinowski J."/>
            <person name="Ruckert C."/>
        </authorList>
    </citation>
    <scope>NUCLEOTIDE SEQUENCE</scope>
    <source>
        <strain evidence="8">CCM 8433</strain>
    </source>
</reference>
<keyword evidence="9" id="KW-1185">Reference proteome</keyword>
<name>A0A917N4X3_9ENTE</name>
<evidence type="ECO:0000256" key="5">
    <source>
        <dbReference type="ARBA" id="ARBA00023163"/>
    </source>
</evidence>
<evidence type="ECO:0000259" key="7">
    <source>
        <dbReference type="Pfam" id="PF08281"/>
    </source>
</evidence>
<dbReference type="GO" id="GO:0006352">
    <property type="term" value="P:DNA-templated transcription initiation"/>
    <property type="evidence" value="ECO:0007669"/>
    <property type="project" value="InterPro"/>
</dbReference>
<evidence type="ECO:0000313" key="9">
    <source>
        <dbReference type="Proteomes" id="UP000622610"/>
    </source>
</evidence>
<protein>
    <submittedName>
        <fullName evidence="8">DNA-directed RNA polymerase sigma-70 factor</fullName>
    </submittedName>
</protein>
<dbReference type="InterPro" id="IPR007627">
    <property type="entry name" value="RNA_pol_sigma70_r2"/>
</dbReference>
<evidence type="ECO:0000313" key="8">
    <source>
        <dbReference type="EMBL" id="GGI65826.1"/>
    </source>
</evidence>
<dbReference type="GO" id="GO:0016987">
    <property type="term" value="F:sigma factor activity"/>
    <property type="evidence" value="ECO:0007669"/>
    <property type="project" value="UniProtKB-KW"/>
</dbReference>
<keyword evidence="5" id="KW-0804">Transcription</keyword>
<dbReference type="Gene3D" id="1.10.1740.10">
    <property type="match status" value="1"/>
</dbReference>
<dbReference type="SUPFAM" id="SSF88946">
    <property type="entry name" value="Sigma2 domain of RNA polymerase sigma factors"/>
    <property type="match status" value="1"/>
</dbReference>
<feature type="domain" description="RNA polymerase sigma factor 70 region 4 type 2" evidence="7">
    <location>
        <begin position="96"/>
        <end position="148"/>
    </location>
</feature>
<evidence type="ECO:0000256" key="4">
    <source>
        <dbReference type="ARBA" id="ARBA00023125"/>
    </source>
</evidence>
<keyword evidence="2" id="KW-0805">Transcription regulation</keyword>
<organism evidence="8 9">
    <name type="scientific">Enterococcus alcedinis</name>
    <dbReference type="NCBI Taxonomy" id="1274384"/>
    <lineage>
        <taxon>Bacteria</taxon>
        <taxon>Bacillati</taxon>
        <taxon>Bacillota</taxon>
        <taxon>Bacilli</taxon>
        <taxon>Lactobacillales</taxon>
        <taxon>Enterococcaceae</taxon>
        <taxon>Enterococcus</taxon>
    </lineage>
</organism>
<comment type="similarity">
    <text evidence="1">Belongs to the sigma-70 factor family. ECF subfamily.</text>
</comment>
<gene>
    <name evidence="8" type="ORF">GCM10011482_14800</name>
</gene>
<dbReference type="PANTHER" id="PTHR43133">
    <property type="entry name" value="RNA POLYMERASE ECF-TYPE SIGMA FACTO"/>
    <property type="match status" value="1"/>
</dbReference>
<dbReference type="Proteomes" id="UP000622610">
    <property type="component" value="Unassembled WGS sequence"/>
</dbReference>
<feature type="domain" description="RNA polymerase sigma-70 region 2" evidence="6">
    <location>
        <begin position="16"/>
        <end position="76"/>
    </location>
</feature>
<dbReference type="InterPro" id="IPR039425">
    <property type="entry name" value="RNA_pol_sigma-70-like"/>
</dbReference>
<dbReference type="InterPro" id="IPR036388">
    <property type="entry name" value="WH-like_DNA-bd_sf"/>
</dbReference>
<dbReference type="PANTHER" id="PTHR43133:SF8">
    <property type="entry name" value="RNA POLYMERASE SIGMA FACTOR HI_1459-RELATED"/>
    <property type="match status" value="1"/>
</dbReference>
<evidence type="ECO:0000256" key="1">
    <source>
        <dbReference type="ARBA" id="ARBA00010641"/>
    </source>
</evidence>
<evidence type="ECO:0000256" key="2">
    <source>
        <dbReference type="ARBA" id="ARBA00023015"/>
    </source>
</evidence>
<dbReference type="GO" id="GO:0003677">
    <property type="term" value="F:DNA binding"/>
    <property type="evidence" value="ECO:0007669"/>
    <property type="project" value="UniProtKB-KW"/>
</dbReference>
<dbReference type="Pfam" id="PF04542">
    <property type="entry name" value="Sigma70_r2"/>
    <property type="match status" value="1"/>
</dbReference>
<dbReference type="RefSeq" id="WP_188367667.1">
    <property type="nucleotide sequence ID" value="NZ_BMDT01000006.1"/>
</dbReference>
<dbReference type="InterPro" id="IPR013324">
    <property type="entry name" value="RNA_pol_sigma_r3/r4-like"/>
</dbReference>
<sequence>MKLRYDESYLLILTKRLIGYLIKCGATPTDAQDITQDTLIKVLEIEDVIEPDAMQPWMFRIGLNQYLDLYRTTKRRSEIIEAFGQTLLPITTENYDELYQAWEYLTFEQRLLLLMKYDEKLSLAEMAFRLNRPEASLKTELYRARKALKKEIEKGAQNHE</sequence>